<keyword evidence="2" id="KW-0812">Transmembrane</keyword>
<sequence length="80" mass="8971">MTYRSDGKHTHESQPAENKAFNEQVTVSEELLPIQRIEGGGPPRPVKYERLPRPLRIFGYAVTIFMIACALAVIGISVFK</sequence>
<name>A0ABW5QUE4_9BACL</name>
<feature type="transmembrane region" description="Helical" evidence="2">
    <location>
        <begin position="57"/>
        <end position="79"/>
    </location>
</feature>
<reference evidence="4" key="1">
    <citation type="journal article" date="2019" name="Int. J. Syst. Evol. Microbiol.">
        <title>The Global Catalogue of Microorganisms (GCM) 10K type strain sequencing project: providing services to taxonomists for standard genome sequencing and annotation.</title>
        <authorList>
            <consortium name="The Broad Institute Genomics Platform"/>
            <consortium name="The Broad Institute Genome Sequencing Center for Infectious Disease"/>
            <person name="Wu L."/>
            <person name="Ma J."/>
        </authorList>
    </citation>
    <scope>NUCLEOTIDE SEQUENCE [LARGE SCALE GENOMIC DNA]</scope>
    <source>
        <strain evidence="4">TISTR 1827</strain>
    </source>
</reference>
<feature type="region of interest" description="Disordered" evidence="1">
    <location>
        <begin position="1"/>
        <end position="22"/>
    </location>
</feature>
<evidence type="ECO:0008006" key="5">
    <source>
        <dbReference type="Google" id="ProtNLM"/>
    </source>
</evidence>
<organism evidence="3 4">
    <name type="scientific">Paenibacillus thailandensis</name>
    <dbReference type="NCBI Taxonomy" id="393250"/>
    <lineage>
        <taxon>Bacteria</taxon>
        <taxon>Bacillati</taxon>
        <taxon>Bacillota</taxon>
        <taxon>Bacilli</taxon>
        <taxon>Bacillales</taxon>
        <taxon>Paenibacillaceae</taxon>
        <taxon>Paenibacillus</taxon>
    </lineage>
</organism>
<proteinExistence type="predicted"/>
<evidence type="ECO:0000256" key="2">
    <source>
        <dbReference type="SAM" id="Phobius"/>
    </source>
</evidence>
<comment type="caution">
    <text evidence="3">The sequence shown here is derived from an EMBL/GenBank/DDBJ whole genome shotgun (WGS) entry which is preliminary data.</text>
</comment>
<dbReference type="EMBL" id="JBHUMY010000006">
    <property type="protein sequence ID" value="MFD2659939.1"/>
    <property type="molecule type" value="Genomic_DNA"/>
</dbReference>
<keyword evidence="2" id="KW-1133">Transmembrane helix</keyword>
<protein>
    <recommendedName>
        <fullName evidence="5">Amino acid transporter</fullName>
    </recommendedName>
</protein>
<keyword evidence="2" id="KW-0472">Membrane</keyword>
<feature type="compositionally biased region" description="Basic and acidic residues" evidence="1">
    <location>
        <begin position="1"/>
        <end position="14"/>
    </location>
</feature>
<evidence type="ECO:0000313" key="3">
    <source>
        <dbReference type="EMBL" id="MFD2659939.1"/>
    </source>
</evidence>
<evidence type="ECO:0000313" key="4">
    <source>
        <dbReference type="Proteomes" id="UP001597493"/>
    </source>
</evidence>
<keyword evidence="4" id="KW-1185">Reference proteome</keyword>
<gene>
    <name evidence="3" type="ORF">ACFSW5_06615</name>
</gene>
<dbReference type="RefSeq" id="WP_379270613.1">
    <property type="nucleotide sequence ID" value="NZ_JBHUGT010000032.1"/>
</dbReference>
<dbReference type="Proteomes" id="UP001597493">
    <property type="component" value="Unassembled WGS sequence"/>
</dbReference>
<accession>A0ABW5QUE4</accession>
<evidence type="ECO:0000256" key="1">
    <source>
        <dbReference type="SAM" id="MobiDB-lite"/>
    </source>
</evidence>